<evidence type="ECO:0000313" key="1">
    <source>
        <dbReference type="EMBL" id="GAF92581.1"/>
    </source>
</evidence>
<comment type="caution">
    <text evidence="1">The sequence shown here is derived from an EMBL/GenBank/DDBJ whole genome shotgun (WGS) entry which is preliminary data.</text>
</comment>
<gene>
    <name evidence="1" type="ORF">S01H1_31719</name>
</gene>
<sequence>MPNHLKEFIFKNPPKSITYIEGEPLKLTEKFNFFHNKTKLRKNLTPLQLLFKSYMKNPLLASGIRDSYLTEEYTEKFLFVLFTTTEIIKNSNEILASYSDIEFTQGNFFLITTPDYMMLLAEDMNGINPGVEIMKEILNQVLEDYFNKKKFEDYIKIRQFKLSNF</sequence>
<organism evidence="1">
    <name type="scientific">marine sediment metagenome</name>
    <dbReference type="NCBI Taxonomy" id="412755"/>
    <lineage>
        <taxon>unclassified sequences</taxon>
        <taxon>metagenomes</taxon>
        <taxon>ecological metagenomes</taxon>
    </lineage>
</organism>
<reference evidence="1" key="1">
    <citation type="journal article" date="2014" name="Front. Microbiol.">
        <title>High frequency of phylogenetically diverse reductive dehalogenase-homologous genes in deep subseafloor sedimentary metagenomes.</title>
        <authorList>
            <person name="Kawai M."/>
            <person name="Futagami T."/>
            <person name="Toyoda A."/>
            <person name="Takaki Y."/>
            <person name="Nishi S."/>
            <person name="Hori S."/>
            <person name="Arai W."/>
            <person name="Tsubouchi T."/>
            <person name="Morono Y."/>
            <person name="Uchiyama I."/>
            <person name="Ito T."/>
            <person name="Fujiyama A."/>
            <person name="Inagaki F."/>
            <person name="Takami H."/>
        </authorList>
    </citation>
    <scope>NUCLEOTIDE SEQUENCE</scope>
    <source>
        <strain evidence="1">Expedition CK06-06</strain>
    </source>
</reference>
<proteinExistence type="predicted"/>
<accession>X0TZN2</accession>
<dbReference type="EMBL" id="BARS01019589">
    <property type="protein sequence ID" value="GAF92581.1"/>
    <property type="molecule type" value="Genomic_DNA"/>
</dbReference>
<name>X0TZN2_9ZZZZ</name>
<dbReference type="AlphaFoldDB" id="X0TZN2"/>
<protein>
    <submittedName>
        <fullName evidence="1">Uncharacterized protein</fullName>
    </submittedName>
</protein>